<dbReference type="PROSITE" id="PS50200">
    <property type="entry name" value="RA"/>
    <property type="match status" value="1"/>
</dbReference>
<dbReference type="InterPro" id="IPR000159">
    <property type="entry name" value="RA_dom"/>
</dbReference>
<dbReference type="InterPro" id="IPR019748">
    <property type="entry name" value="FERM_central"/>
</dbReference>
<dbReference type="Pfam" id="PF21989">
    <property type="entry name" value="RA_2"/>
    <property type="match status" value="1"/>
</dbReference>
<dbReference type="InterPro" id="IPR019749">
    <property type="entry name" value="Band_41_domain"/>
</dbReference>
<dbReference type="InterPro" id="IPR011993">
    <property type="entry name" value="PH-like_dom_sf"/>
</dbReference>
<protein>
    <recommendedName>
        <fullName evidence="5">FERM domain-containing protein</fullName>
    </recommendedName>
</protein>
<feature type="domain" description="FERM" evidence="1">
    <location>
        <begin position="1"/>
        <end position="302"/>
    </location>
</feature>
<feature type="domain" description="Ras-associating" evidence="2">
    <location>
        <begin position="1"/>
        <end position="99"/>
    </location>
</feature>
<dbReference type="SUPFAM" id="SSF47031">
    <property type="entry name" value="Second domain of FERM"/>
    <property type="match status" value="1"/>
</dbReference>
<dbReference type="PROSITE" id="PS50057">
    <property type="entry name" value="FERM_3"/>
    <property type="match status" value="1"/>
</dbReference>
<dbReference type="OMA" id="RSIVAFY"/>
<dbReference type="HOGENOM" id="CLU_822049_0_0_1"/>
<sequence>MDGQYHSVEFHPSSTAREVMELVKSKIGLPESAQGYAIYEVLGSLERSLLPEEKVADVMSRWEKYNNAAAQAAQQIQQTNQTNGNRRQHYIFLFKKHLFCDHYLNFNDPVEKELLYHQVLHGLRSERYPITEMEAVMLTALQGQLELGDCTETLQDYRTVASHCLPPRFVPNIPHEAVAMHHQSLRGTSATDAKKSFLNLIQSWPLHKATIYDVMQSFTSNWPRILWLAVDQKGIHLLEHRSRNTLCTYEYASILQYSPHLNCLMIITGTEKKQSKIILTTSQAFQIANLIREYSQVVRQNLTDHKKTVLPPPPVPEHSIGLTTSKKGSKIQFATKTS</sequence>
<dbReference type="SUPFAM" id="SSF50729">
    <property type="entry name" value="PH domain-like"/>
    <property type="match status" value="1"/>
</dbReference>
<dbReference type="GO" id="GO:0007165">
    <property type="term" value="P:signal transduction"/>
    <property type="evidence" value="ECO:0007669"/>
    <property type="project" value="InterPro"/>
</dbReference>
<dbReference type="Gene3D" id="1.20.80.10">
    <property type="match status" value="1"/>
</dbReference>
<accession>T1GYQ9</accession>
<reference evidence="4" key="1">
    <citation type="submission" date="2013-02" db="EMBL/GenBank/DDBJ databases">
        <authorList>
            <person name="Hughes D."/>
        </authorList>
    </citation>
    <scope>NUCLEOTIDE SEQUENCE</scope>
    <source>
        <strain>Durham</strain>
        <strain evidence="4">NC isolate 2 -- Noor lab</strain>
    </source>
</reference>
<dbReference type="SUPFAM" id="SSF54236">
    <property type="entry name" value="Ubiquitin-like"/>
    <property type="match status" value="1"/>
</dbReference>
<evidence type="ECO:0000313" key="3">
    <source>
        <dbReference type="EnsemblMetazoa" id="MESCA008996-PA"/>
    </source>
</evidence>
<evidence type="ECO:0000313" key="4">
    <source>
        <dbReference type="Proteomes" id="UP000015102"/>
    </source>
</evidence>
<name>T1GYQ9_MEGSC</name>
<dbReference type="Pfam" id="PF02174">
    <property type="entry name" value="IRS"/>
    <property type="match status" value="1"/>
</dbReference>
<dbReference type="GO" id="GO:0009887">
    <property type="term" value="P:animal organ morphogenesis"/>
    <property type="evidence" value="ECO:0007669"/>
    <property type="project" value="UniProtKB-ARBA"/>
</dbReference>
<evidence type="ECO:0008006" key="5">
    <source>
        <dbReference type="Google" id="ProtNLM"/>
    </source>
</evidence>
<dbReference type="EnsemblMetazoa" id="MESCA008996-RA">
    <property type="protein sequence ID" value="MESCA008996-PA"/>
    <property type="gene ID" value="MESCA008996"/>
</dbReference>
<dbReference type="PANTHER" id="PTHR46049:SF10">
    <property type="entry name" value="MYOSIN VIIA"/>
    <property type="match status" value="1"/>
</dbReference>
<dbReference type="PANTHER" id="PTHR46049">
    <property type="entry name" value="AGAP003327-PA"/>
    <property type="match status" value="1"/>
</dbReference>
<dbReference type="CDD" id="cd17208">
    <property type="entry name" value="FERM_F1_DdMyo7_like"/>
    <property type="match status" value="1"/>
</dbReference>
<dbReference type="InterPro" id="IPR029071">
    <property type="entry name" value="Ubiquitin-like_domsf"/>
</dbReference>
<dbReference type="InterPro" id="IPR014352">
    <property type="entry name" value="FERM/acyl-CoA-bd_prot_sf"/>
</dbReference>
<dbReference type="CDD" id="cd14473">
    <property type="entry name" value="FERM_B-lobe"/>
    <property type="match status" value="1"/>
</dbReference>
<dbReference type="InterPro" id="IPR051724">
    <property type="entry name" value="Actin_motor_Myosin"/>
</dbReference>
<evidence type="ECO:0000259" key="2">
    <source>
        <dbReference type="PROSITE" id="PS50200"/>
    </source>
</evidence>
<dbReference type="InterPro" id="IPR002404">
    <property type="entry name" value="IRS_PTB"/>
</dbReference>
<dbReference type="STRING" id="36166.T1GYQ9"/>
<evidence type="ECO:0000259" key="1">
    <source>
        <dbReference type="PROSITE" id="PS50057"/>
    </source>
</evidence>
<dbReference type="Proteomes" id="UP000015102">
    <property type="component" value="Unassembled WGS sequence"/>
</dbReference>
<dbReference type="EMBL" id="CAQQ02383089">
    <property type="status" value="NOT_ANNOTATED_CDS"/>
    <property type="molecule type" value="Genomic_DNA"/>
</dbReference>
<dbReference type="Gene3D" id="3.10.20.90">
    <property type="entry name" value="Phosphatidylinositol 3-kinase Catalytic Subunit, Chain A, domain 1"/>
    <property type="match status" value="1"/>
</dbReference>
<dbReference type="InterPro" id="IPR035963">
    <property type="entry name" value="FERM_2"/>
</dbReference>
<dbReference type="GO" id="GO:0071944">
    <property type="term" value="C:cell periphery"/>
    <property type="evidence" value="ECO:0007669"/>
    <property type="project" value="UniProtKB-ARBA"/>
</dbReference>
<dbReference type="SMART" id="SM00295">
    <property type="entry name" value="B41"/>
    <property type="match status" value="1"/>
</dbReference>
<organism evidence="3 4">
    <name type="scientific">Megaselia scalaris</name>
    <name type="common">Humpbacked fly</name>
    <name type="synonym">Phora scalaris</name>
    <dbReference type="NCBI Taxonomy" id="36166"/>
    <lineage>
        <taxon>Eukaryota</taxon>
        <taxon>Metazoa</taxon>
        <taxon>Ecdysozoa</taxon>
        <taxon>Arthropoda</taxon>
        <taxon>Hexapoda</taxon>
        <taxon>Insecta</taxon>
        <taxon>Pterygota</taxon>
        <taxon>Neoptera</taxon>
        <taxon>Endopterygota</taxon>
        <taxon>Diptera</taxon>
        <taxon>Brachycera</taxon>
        <taxon>Muscomorpha</taxon>
        <taxon>Platypezoidea</taxon>
        <taxon>Phoridae</taxon>
        <taxon>Megaseliini</taxon>
        <taxon>Megaselia</taxon>
    </lineage>
</organism>
<dbReference type="InterPro" id="IPR000299">
    <property type="entry name" value="FERM_domain"/>
</dbReference>
<dbReference type="Gene3D" id="2.30.29.30">
    <property type="entry name" value="Pleckstrin-homology domain (PH domain)/Phosphotyrosine-binding domain (PTB)"/>
    <property type="match status" value="1"/>
</dbReference>
<dbReference type="Pfam" id="PF00373">
    <property type="entry name" value="FERM_M"/>
    <property type="match status" value="1"/>
</dbReference>
<proteinExistence type="predicted"/>
<dbReference type="GO" id="GO:0030182">
    <property type="term" value="P:neuron differentiation"/>
    <property type="evidence" value="ECO:0007669"/>
    <property type="project" value="UniProtKB-ARBA"/>
</dbReference>
<reference evidence="3" key="2">
    <citation type="submission" date="2015-06" db="UniProtKB">
        <authorList>
            <consortium name="EnsemblMetazoa"/>
        </authorList>
    </citation>
    <scope>IDENTIFICATION</scope>
</reference>
<keyword evidence="4" id="KW-1185">Reference proteome</keyword>
<dbReference type="AlphaFoldDB" id="T1GYQ9"/>